<proteinExistence type="predicted"/>
<dbReference type="RefSeq" id="WP_340225070.1">
    <property type="nucleotide sequence ID" value="NZ_JAVFJF020000050.1"/>
</dbReference>
<keyword evidence="4" id="KW-1185">Reference proteome</keyword>
<evidence type="ECO:0000256" key="1">
    <source>
        <dbReference type="SAM" id="Coils"/>
    </source>
</evidence>
<evidence type="ECO:0000256" key="2">
    <source>
        <dbReference type="SAM" id="Phobius"/>
    </source>
</evidence>
<evidence type="ECO:0000313" key="3">
    <source>
        <dbReference type="EMBL" id="MEJ8676540.1"/>
    </source>
</evidence>
<sequence length="111" mass="12749">SRCICPPATAAASACRWIIKADSMFRKMVDGALWGLGFWLVAGVLIFVFSSFEKHMEAKRQAAAMPAQQSTVERQLARNEDLMARQEKAMARYEQQLTRLDKLLEKWERQK</sequence>
<organism evidence="3 4">
    <name type="scientific">Chromobacterium amazonense</name>
    <dbReference type="NCBI Taxonomy" id="1382803"/>
    <lineage>
        <taxon>Bacteria</taxon>
        <taxon>Pseudomonadati</taxon>
        <taxon>Pseudomonadota</taxon>
        <taxon>Betaproteobacteria</taxon>
        <taxon>Neisseriales</taxon>
        <taxon>Chromobacteriaceae</taxon>
        <taxon>Chromobacterium</taxon>
    </lineage>
</organism>
<comment type="caution">
    <text evidence="3">The sequence shown here is derived from an EMBL/GenBank/DDBJ whole genome shotgun (WGS) entry which is preliminary data.</text>
</comment>
<keyword evidence="1" id="KW-0175">Coiled coil</keyword>
<keyword evidence="2" id="KW-0472">Membrane</keyword>
<feature type="non-terminal residue" evidence="3">
    <location>
        <position position="1"/>
    </location>
</feature>
<protein>
    <submittedName>
        <fullName evidence="3">Uncharacterized protein</fullName>
    </submittedName>
</protein>
<feature type="transmembrane region" description="Helical" evidence="2">
    <location>
        <begin position="32"/>
        <end position="52"/>
    </location>
</feature>
<reference evidence="3 4" key="1">
    <citation type="submission" date="2023-12" db="EMBL/GenBank/DDBJ databases">
        <title>Evaluation and characterization of a potential secondary metabolite violacein from indigenous Chromobacterium amazonense SAM215.</title>
        <authorList>
            <person name="Tarafdar M.R."/>
            <person name="Abedin S.M."/>
            <person name="Atiqua A."/>
            <person name="Saha A."/>
            <person name="Khan S.N."/>
        </authorList>
    </citation>
    <scope>NUCLEOTIDE SEQUENCE [LARGE SCALE GENOMIC DNA]</scope>
    <source>
        <strain evidence="3 4">SAM215</strain>
    </source>
</reference>
<dbReference type="Proteomes" id="UP001224516">
    <property type="component" value="Unassembled WGS sequence"/>
</dbReference>
<dbReference type="EMBL" id="JAVFJF020000050">
    <property type="protein sequence ID" value="MEJ8676540.1"/>
    <property type="molecule type" value="Genomic_DNA"/>
</dbReference>
<feature type="coiled-coil region" evidence="1">
    <location>
        <begin position="76"/>
        <end position="110"/>
    </location>
</feature>
<keyword evidence="2" id="KW-1133">Transmembrane helix</keyword>
<evidence type="ECO:0000313" key="4">
    <source>
        <dbReference type="Proteomes" id="UP001224516"/>
    </source>
</evidence>
<gene>
    <name evidence="3" type="ORF">QCL97_017555</name>
</gene>
<accession>A0ABU8V7X6</accession>
<name>A0ABU8V7X6_9NEIS</name>
<keyword evidence="2" id="KW-0812">Transmembrane</keyword>